<dbReference type="SUPFAM" id="SSF56672">
    <property type="entry name" value="DNA/RNA polymerases"/>
    <property type="match status" value="1"/>
</dbReference>
<dbReference type="GO" id="GO:0003684">
    <property type="term" value="F:damaged DNA binding"/>
    <property type="evidence" value="ECO:0007669"/>
    <property type="project" value="InterPro"/>
</dbReference>
<dbReference type="EC" id="2.7.7.7" evidence="4"/>
<keyword evidence="10" id="KW-0479">Metal-binding</keyword>
<evidence type="ECO:0000256" key="5">
    <source>
        <dbReference type="ARBA" id="ARBA00022457"/>
    </source>
</evidence>
<evidence type="ECO:0000256" key="6">
    <source>
        <dbReference type="ARBA" id="ARBA00022490"/>
    </source>
</evidence>
<comment type="subcellular location">
    <subcellularLocation>
        <location evidence="2">Cytoplasm</location>
    </subcellularLocation>
</comment>
<keyword evidence="9" id="KW-0235">DNA replication</keyword>
<keyword evidence="12" id="KW-0460">Magnesium</keyword>
<evidence type="ECO:0000256" key="11">
    <source>
        <dbReference type="ARBA" id="ARBA00022763"/>
    </source>
</evidence>
<evidence type="ECO:0000256" key="8">
    <source>
        <dbReference type="ARBA" id="ARBA00022695"/>
    </source>
</evidence>
<dbReference type="NCBIfam" id="NF002677">
    <property type="entry name" value="PRK02406.1"/>
    <property type="match status" value="1"/>
</dbReference>
<evidence type="ECO:0000256" key="3">
    <source>
        <dbReference type="ARBA" id="ARBA00010945"/>
    </source>
</evidence>
<dbReference type="CDD" id="cd03586">
    <property type="entry name" value="PolY_Pol_IV_kappa"/>
    <property type="match status" value="1"/>
</dbReference>
<feature type="domain" description="UmuC" evidence="17">
    <location>
        <begin position="6"/>
        <end position="194"/>
    </location>
</feature>
<keyword evidence="15" id="KW-0234">DNA repair</keyword>
<dbReference type="HAMAP" id="MF_01113">
    <property type="entry name" value="DNApol_IV"/>
    <property type="match status" value="1"/>
</dbReference>
<keyword evidence="13" id="KW-0239">DNA-directed DNA polymerase</keyword>
<evidence type="ECO:0000256" key="14">
    <source>
        <dbReference type="ARBA" id="ARBA00023125"/>
    </source>
</evidence>
<dbReference type="InterPro" id="IPR053848">
    <property type="entry name" value="IMS_HHH_1"/>
</dbReference>
<name>A0A381Z7Z6_9ZZZZ</name>
<dbReference type="GO" id="GO:0006260">
    <property type="term" value="P:DNA replication"/>
    <property type="evidence" value="ECO:0007669"/>
    <property type="project" value="UniProtKB-KW"/>
</dbReference>
<dbReference type="Gene3D" id="1.10.150.20">
    <property type="entry name" value="5' to 3' exonuclease, C-terminal subdomain"/>
    <property type="match status" value="1"/>
</dbReference>
<dbReference type="InterPro" id="IPR036775">
    <property type="entry name" value="DNA_pol_Y-fam_lit_finger_sf"/>
</dbReference>
<evidence type="ECO:0000256" key="10">
    <source>
        <dbReference type="ARBA" id="ARBA00022723"/>
    </source>
</evidence>
<dbReference type="AlphaFoldDB" id="A0A381Z7Z6"/>
<accession>A0A381Z7Z6</accession>
<evidence type="ECO:0000256" key="9">
    <source>
        <dbReference type="ARBA" id="ARBA00022705"/>
    </source>
</evidence>
<evidence type="ECO:0000313" key="18">
    <source>
        <dbReference type="EMBL" id="SVA84903.1"/>
    </source>
</evidence>
<dbReference type="Pfam" id="PF11799">
    <property type="entry name" value="IMS_C"/>
    <property type="match status" value="1"/>
</dbReference>
<dbReference type="GO" id="GO:0003887">
    <property type="term" value="F:DNA-directed DNA polymerase activity"/>
    <property type="evidence" value="ECO:0007669"/>
    <property type="project" value="UniProtKB-KW"/>
</dbReference>
<keyword evidence="5" id="KW-0515">Mutator protein</keyword>
<evidence type="ECO:0000256" key="12">
    <source>
        <dbReference type="ARBA" id="ARBA00022842"/>
    </source>
</evidence>
<dbReference type="InterPro" id="IPR001126">
    <property type="entry name" value="UmuC"/>
</dbReference>
<dbReference type="InterPro" id="IPR017961">
    <property type="entry name" value="DNA_pol_Y-fam_little_finger"/>
</dbReference>
<keyword evidence="7" id="KW-0808">Transferase</keyword>
<dbReference type="InterPro" id="IPR043128">
    <property type="entry name" value="Rev_trsase/Diguanyl_cyclase"/>
</dbReference>
<keyword evidence="14" id="KW-0238">DNA-binding</keyword>
<comment type="catalytic activity">
    <reaction evidence="16">
        <text>DNA(n) + a 2'-deoxyribonucleoside 5'-triphosphate = DNA(n+1) + diphosphate</text>
        <dbReference type="Rhea" id="RHEA:22508"/>
        <dbReference type="Rhea" id="RHEA-COMP:17339"/>
        <dbReference type="Rhea" id="RHEA-COMP:17340"/>
        <dbReference type="ChEBI" id="CHEBI:33019"/>
        <dbReference type="ChEBI" id="CHEBI:61560"/>
        <dbReference type="ChEBI" id="CHEBI:173112"/>
        <dbReference type="EC" id="2.7.7.7"/>
    </reaction>
</comment>
<keyword evidence="8" id="KW-0548">Nucleotidyltransferase</keyword>
<dbReference type="GO" id="GO:0042276">
    <property type="term" value="P:error-prone translesion synthesis"/>
    <property type="evidence" value="ECO:0007669"/>
    <property type="project" value="TreeGrafter"/>
</dbReference>
<dbReference type="InterPro" id="IPR050116">
    <property type="entry name" value="DNA_polymerase-Y"/>
</dbReference>
<comment type="similarity">
    <text evidence="3">Belongs to the DNA polymerase type-Y family.</text>
</comment>
<dbReference type="Pfam" id="PF21999">
    <property type="entry name" value="IMS_HHH_1"/>
    <property type="match status" value="1"/>
</dbReference>
<evidence type="ECO:0000256" key="1">
    <source>
        <dbReference type="ARBA" id="ARBA00001946"/>
    </source>
</evidence>
<dbReference type="Gene3D" id="3.30.70.270">
    <property type="match status" value="1"/>
</dbReference>
<dbReference type="InterPro" id="IPR022880">
    <property type="entry name" value="DNApol_IV"/>
</dbReference>
<dbReference type="Gene3D" id="3.30.1490.100">
    <property type="entry name" value="DNA polymerase, Y-family, little finger domain"/>
    <property type="match status" value="1"/>
</dbReference>
<organism evidence="18">
    <name type="scientific">marine metagenome</name>
    <dbReference type="NCBI Taxonomy" id="408172"/>
    <lineage>
        <taxon>unclassified sequences</taxon>
        <taxon>metagenomes</taxon>
        <taxon>ecological metagenomes</taxon>
    </lineage>
</organism>
<dbReference type="PROSITE" id="PS50173">
    <property type="entry name" value="UMUC"/>
    <property type="match status" value="1"/>
</dbReference>
<reference evidence="18" key="1">
    <citation type="submission" date="2018-05" db="EMBL/GenBank/DDBJ databases">
        <authorList>
            <person name="Lanie J.A."/>
            <person name="Ng W.-L."/>
            <person name="Kazmierczak K.M."/>
            <person name="Andrzejewski T.M."/>
            <person name="Davidsen T.M."/>
            <person name="Wayne K.J."/>
            <person name="Tettelin H."/>
            <person name="Glass J.I."/>
            <person name="Rusch D."/>
            <person name="Podicherti R."/>
            <person name="Tsui H.-C.T."/>
            <person name="Winkler M.E."/>
        </authorList>
    </citation>
    <scope>NUCLEOTIDE SEQUENCE</scope>
</reference>
<keyword evidence="6" id="KW-0963">Cytoplasm</keyword>
<evidence type="ECO:0000256" key="2">
    <source>
        <dbReference type="ARBA" id="ARBA00004496"/>
    </source>
</evidence>
<evidence type="ECO:0000256" key="4">
    <source>
        <dbReference type="ARBA" id="ARBA00012417"/>
    </source>
</evidence>
<dbReference type="PANTHER" id="PTHR11076">
    <property type="entry name" value="DNA REPAIR POLYMERASE UMUC / TRANSFERASE FAMILY MEMBER"/>
    <property type="match status" value="1"/>
</dbReference>
<feature type="non-terminal residue" evidence="18">
    <location>
        <position position="1"/>
    </location>
</feature>
<dbReference type="GO" id="GO:0006281">
    <property type="term" value="P:DNA repair"/>
    <property type="evidence" value="ECO:0007669"/>
    <property type="project" value="UniProtKB-KW"/>
</dbReference>
<evidence type="ECO:0000259" key="17">
    <source>
        <dbReference type="PROSITE" id="PS50173"/>
    </source>
</evidence>
<evidence type="ECO:0000256" key="16">
    <source>
        <dbReference type="ARBA" id="ARBA00049244"/>
    </source>
</evidence>
<evidence type="ECO:0000256" key="7">
    <source>
        <dbReference type="ARBA" id="ARBA00022679"/>
    </source>
</evidence>
<dbReference type="PANTHER" id="PTHR11076:SF33">
    <property type="entry name" value="DNA POLYMERASE KAPPA"/>
    <property type="match status" value="1"/>
</dbReference>
<dbReference type="InterPro" id="IPR043502">
    <property type="entry name" value="DNA/RNA_pol_sf"/>
</dbReference>
<evidence type="ECO:0000256" key="15">
    <source>
        <dbReference type="ARBA" id="ARBA00023204"/>
    </source>
</evidence>
<comment type="cofactor">
    <cofactor evidence="1">
        <name>Mg(2+)</name>
        <dbReference type="ChEBI" id="CHEBI:18420"/>
    </cofactor>
</comment>
<dbReference type="GO" id="GO:0005737">
    <property type="term" value="C:cytoplasm"/>
    <property type="evidence" value="ECO:0007669"/>
    <property type="project" value="UniProtKB-SubCell"/>
</dbReference>
<gene>
    <name evidence="18" type="ORF">METZ01_LOCUS137757</name>
</gene>
<proteinExistence type="inferred from homology"/>
<dbReference type="Pfam" id="PF00817">
    <property type="entry name" value="IMS"/>
    <property type="match status" value="1"/>
</dbReference>
<feature type="non-terminal residue" evidence="18">
    <location>
        <position position="358"/>
    </location>
</feature>
<evidence type="ECO:0000256" key="13">
    <source>
        <dbReference type="ARBA" id="ARBA00022932"/>
    </source>
</evidence>
<dbReference type="GO" id="GO:0046872">
    <property type="term" value="F:metal ion binding"/>
    <property type="evidence" value="ECO:0007669"/>
    <property type="project" value="UniProtKB-KW"/>
</dbReference>
<keyword evidence="11" id="KW-0227">DNA damage</keyword>
<dbReference type="EMBL" id="UINC01020153">
    <property type="protein sequence ID" value="SVA84903.1"/>
    <property type="molecule type" value="Genomic_DNA"/>
</dbReference>
<dbReference type="SUPFAM" id="SSF100879">
    <property type="entry name" value="Lesion bypass DNA polymerase (Y-family), little finger domain"/>
    <property type="match status" value="1"/>
</dbReference>
<sequence length="358" mass="40621">LTQRIVLHIDFDYFYAQCEEIRNPDLKTKPVSVCMFSDRGGDSGAIATANYTAREFGVKSGIPIQFAKKKLKDRTDSVFLPADFEFYSDMSEKSMEIIKEFADVFEYVGRDEAYLDISEKSEGDFNRASHIAQQVKNAIREKTKITCSIGISSNKLLAKIASDYKKPDGLTIVPPDNVSEFMETIEIRDIPGIGKKTQEKFEEQGVQTISKIKEMNVFDLIQMFGRKTGTYIFNAVRGIDDEPVTLRSPTVQISKISTLKKDSNNYNFLEESLTELCNQLHTVILRENKMFKSVGIQLTQTNLSNKTKSKMLRNPTINLDELKKISKQLLQEALNDETVLFRRLGVKVSELSELEGQS</sequence>
<dbReference type="Gene3D" id="3.40.1170.60">
    <property type="match status" value="1"/>
</dbReference>
<protein>
    <recommendedName>
        <fullName evidence="4">DNA-directed DNA polymerase</fullName>
        <ecNumber evidence="4">2.7.7.7</ecNumber>
    </recommendedName>
</protein>